<dbReference type="OrthoDB" id="3438983at2759"/>
<dbReference type="EMBL" id="MU003701">
    <property type="protein sequence ID" value="KAF2809775.1"/>
    <property type="molecule type" value="Genomic_DNA"/>
</dbReference>
<evidence type="ECO:0000313" key="2">
    <source>
        <dbReference type="Proteomes" id="UP000504636"/>
    </source>
</evidence>
<accession>A0A6A6YP72</accession>
<sequence length="188" mass="20416">MSLCSNCSTPSLTSLTLATANSKAPSKTLNRYEIAELGPGSIICTPHFAPLGDHSISVTSEARTESTIGPVSTKMRYMVVLAIFPEHMIACPLTSHSGRGLANKSREVREEFMGIRAEGNRTYINDTPYRSLIVRRGEKFKLLDSSVVHVMAPVVATTKATASLVGRVTRESAADLVAVFKDMLPRIY</sequence>
<gene>
    <name evidence="1 3" type="ORF">BDZ99DRAFT_36257</name>
</gene>
<name>A0A6A6YP72_9PEZI</name>
<reference evidence="1 3" key="1">
    <citation type="journal article" date="2020" name="Stud. Mycol.">
        <title>101 Dothideomycetes genomes: a test case for predicting lifestyles and emergence of pathogens.</title>
        <authorList>
            <person name="Haridas S."/>
            <person name="Albert R."/>
            <person name="Binder M."/>
            <person name="Bloem J."/>
            <person name="Labutti K."/>
            <person name="Salamov A."/>
            <person name="Andreopoulos B."/>
            <person name="Baker S."/>
            <person name="Barry K."/>
            <person name="Bills G."/>
            <person name="Bluhm B."/>
            <person name="Cannon C."/>
            <person name="Castanera R."/>
            <person name="Culley D."/>
            <person name="Daum C."/>
            <person name="Ezra D."/>
            <person name="Gonzalez J."/>
            <person name="Henrissat B."/>
            <person name="Kuo A."/>
            <person name="Liang C."/>
            <person name="Lipzen A."/>
            <person name="Lutzoni F."/>
            <person name="Magnuson J."/>
            <person name="Mondo S."/>
            <person name="Nolan M."/>
            <person name="Ohm R."/>
            <person name="Pangilinan J."/>
            <person name="Park H.-J."/>
            <person name="Ramirez L."/>
            <person name="Alfaro M."/>
            <person name="Sun H."/>
            <person name="Tritt A."/>
            <person name="Yoshinaga Y."/>
            <person name="Zwiers L.-H."/>
            <person name="Turgeon B."/>
            <person name="Goodwin S."/>
            <person name="Spatafora J."/>
            <person name="Crous P."/>
            <person name="Grigoriev I."/>
        </authorList>
    </citation>
    <scope>NUCLEOTIDE SEQUENCE</scope>
    <source>
        <strain evidence="1 3">CBS 304.34</strain>
    </source>
</reference>
<dbReference type="RefSeq" id="XP_033576739.1">
    <property type="nucleotide sequence ID" value="XM_033714694.1"/>
</dbReference>
<dbReference type="AlphaFoldDB" id="A0A6A6YP72"/>
<dbReference type="GeneID" id="54455587"/>
<dbReference type="Proteomes" id="UP000504636">
    <property type="component" value="Unplaced"/>
</dbReference>
<keyword evidence="2" id="KW-1185">Reference proteome</keyword>
<reference evidence="3" key="3">
    <citation type="submission" date="2025-04" db="UniProtKB">
        <authorList>
            <consortium name="RefSeq"/>
        </authorList>
    </citation>
    <scope>IDENTIFICATION</scope>
    <source>
        <strain evidence="3">CBS 304.34</strain>
    </source>
</reference>
<reference evidence="3" key="2">
    <citation type="submission" date="2020-04" db="EMBL/GenBank/DDBJ databases">
        <authorList>
            <consortium name="NCBI Genome Project"/>
        </authorList>
    </citation>
    <scope>NUCLEOTIDE SEQUENCE</scope>
    <source>
        <strain evidence="3">CBS 304.34</strain>
    </source>
</reference>
<evidence type="ECO:0000313" key="3">
    <source>
        <dbReference type="RefSeq" id="XP_033576739.1"/>
    </source>
</evidence>
<organism evidence="1">
    <name type="scientific">Mytilinidion resinicola</name>
    <dbReference type="NCBI Taxonomy" id="574789"/>
    <lineage>
        <taxon>Eukaryota</taxon>
        <taxon>Fungi</taxon>
        <taxon>Dikarya</taxon>
        <taxon>Ascomycota</taxon>
        <taxon>Pezizomycotina</taxon>
        <taxon>Dothideomycetes</taxon>
        <taxon>Pleosporomycetidae</taxon>
        <taxon>Mytilinidiales</taxon>
        <taxon>Mytilinidiaceae</taxon>
        <taxon>Mytilinidion</taxon>
    </lineage>
</organism>
<proteinExistence type="predicted"/>
<evidence type="ECO:0000313" key="1">
    <source>
        <dbReference type="EMBL" id="KAF2809775.1"/>
    </source>
</evidence>
<protein>
    <submittedName>
        <fullName evidence="1 3">Uncharacterized protein</fullName>
    </submittedName>
</protein>